<name>A0A6H1ZC67_9ZZZZ</name>
<dbReference type="AlphaFoldDB" id="A0A6H1ZC67"/>
<reference evidence="1" key="1">
    <citation type="submission" date="2020-03" db="EMBL/GenBank/DDBJ databases">
        <title>The deep terrestrial virosphere.</title>
        <authorList>
            <person name="Holmfeldt K."/>
            <person name="Nilsson E."/>
            <person name="Simone D."/>
            <person name="Lopez-Fernandez M."/>
            <person name="Wu X."/>
            <person name="de Brujin I."/>
            <person name="Lundin D."/>
            <person name="Andersson A."/>
            <person name="Bertilsson S."/>
            <person name="Dopson M."/>
        </authorList>
    </citation>
    <scope>NUCLEOTIDE SEQUENCE</scope>
    <source>
        <strain evidence="1">TM448A00186</strain>
        <strain evidence="2">TM448B01012</strain>
    </source>
</reference>
<accession>A0A6H1ZC67</accession>
<gene>
    <name evidence="1" type="ORF">TM448A00186_0056</name>
    <name evidence="2" type="ORF">TM448B01012_0024</name>
</gene>
<sequence length="64" mass="7599">MKFITVYTIYGKGLRVSKSEYENPKIDLLNCYNNKGKLVFGDRRKSTCAIRRRELYQPNPRINQ</sequence>
<proteinExistence type="predicted"/>
<organism evidence="1">
    <name type="scientific">viral metagenome</name>
    <dbReference type="NCBI Taxonomy" id="1070528"/>
    <lineage>
        <taxon>unclassified sequences</taxon>
        <taxon>metagenomes</taxon>
        <taxon>organismal metagenomes</taxon>
    </lineage>
</organism>
<evidence type="ECO:0000313" key="1">
    <source>
        <dbReference type="EMBL" id="QJA45144.1"/>
    </source>
</evidence>
<evidence type="ECO:0000313" key="2">
    <source>
        <dbReference type="EMBL" id="QJH97459.1"/>
    </source>
</evidence>
<dbReference type="EMBL" id="MT143986">
    <property type="protein sequence ID" value="QJA45144.1"/>
    <property type="molecule type" value="Genomic_DNA"/>
</dbReference>
<protein>
    <submittedName>
        <fullName evidence="1">Uncharacterized protein</fullName>
    </submittedName>
</protein>
<dbReference type="EMBL" id="MT144687">
    <property type="protein sequence ID" value="QJH97459.1"/>
    <property type="molecule type" value="Genomic_DNA"/>
</dbReference>